<dbReference type="PANTHER" id="PTHR11849:SF282">
    <property type="entry name" value="ETV5-RELATED PROTEIN ETS96B"/>
    <property type="match status" value="1"/>
</dbReference>
<dbReference type="FunFam" id="1.10.10.10:FF:000880">
    <property type="entry name" value="Uncharacterized protein"/>
    <property type="match status" value="1"/>
</dbReference>
<dbReference type="InterPro" id="IPR000418">
    <property type="entry name" value="Ets_dom"/>
</dbReference>
<feature type="compositionally biased region" description="Polar residues" evidence="4">
    <location>
        <begin position="254"/>
        <end position="263"/>
    </location>
</feature>
<comment type="subcellular location">
    <subcellularLocation>
        <location evidence="3">Nucleus</location>
    </subcellularLocation>
</comment>
<dbReference type="GO" id="GO:0000981">
    <property type="term" value="F:DNA-binding transcription factor activity, RNA polymerase II-specific"/>
    <property type="evidence" value="ECO:0000318"/>
    <property type="project" value="GO_Central"/>
</dbReference>
<reference evidence="5" key="2">
    <citation type="submission" date="2022-06" db="UniProtKB">
        <authorList>
            <consortium name="EnsemblMetazoa"/>
        </authorList>
    </citation>
    <scope>IDENTIFICATION</scope>
    <source>
        <strain evidence="5">PS312</strain>
    </source>
</reference>
<evidence type="ECO:0000256" key="4">
    <source>
        <dbReference type="SAM" id="MobiDB-lite"/>
    </source>
</evidence>
<dbReference type="GO" id="GO:0030154">
    <property type="term" value="P:cell differentiation"/>
    <property type="evidence" value="ECO:0000318"/>
    <property type="project" value="GO_Central"/>
</dbReference>
<accession>A0A2A6C627</accession>
<organism evidence="5 6">
    <name type="scientific">Pristionchus pacificus</name>
    <name type="common">Parasitic nematode worm</name>
    <dbReference type="NCBI Taxonomy" id="54126"/>
    <lineage>
        <taxon>Eukaryota</taxon>
        <taxon>Metazoa</taxon>
        <taxon>Ecdysozoa</taxon>
        <taxon>Nematoda</taxon>
        <taxon>Chromadorea</taxon>
        <taxon>Rhabditida</taxon>
        <taxon>Rhabditina</taxon>
        <taxon>Diplogasteromorpha</taxon>
        <taxon>Diplogasteroidea</taxon>
        <taxon>Neodiplogasteridae</taxon>
        <taxon>Pristionchus</taxon>
    </lineage>
</organism>
<keyword evidence="3" id="KW-0539">Nucleus</keyword>
<dbReference type="GO" id="GO:0043565">
    <property type="term" value="F:sequence-specific DNA binding"/>
    <property type="evidence" value="ECO:0007669"/>
    <property type="project" value="InterPro"/>
</dbReference>
<dbReference type="InterPro" id="IPR046328">
    <property type="entry name" value="ETS_fam"/>
</dbReference>
<accession>A0A8R1UNE9</accession>
<protein>
    <submittedName>
        <fullName evidence="5">Uncharacterized protein</fullName>
    </submittedName>
</protein>
<dbReference type="Gene3D" id="1.10.10.10">
    <property type="entry name" value="Winged helix-like DNA-binding domain superfamily/Winged helix DNA-binding domain"/>
    <property type="match status" value="2"/>
</dbReference>
<dbReference type="GO" id="GO:0006357">
    <property type="term" value="P:regulation of transcription by RNA polymerase II"/>
    <property type="evidence" value="ECO:0000318"/>
    <property type="project" value="GO_Central"/>
</dbReference>
<feature type="region of interest" description="Disordered" evidence="4">
    <location>
        <begin position="251"/>
        <end position="270"/>
    </location>
</feature>
<dbReference type="PANTHER" id="PTHR11849">
    <property type="entry name" value="ETS"/>
    <property type="match status" value="1"/>
</dbReference>
<feature type="region of interest" description="Disordered" evidence="4">
    <location>
        <begin position="311"/>
        <end position="332"/>
    </location>
</feature>
<dbReference type="InterPro" id="IPR036388">
    <property type="entry name" value="WH-like_DNA-bd_sf"/>
</dbReference>
<dbReference type="GO" id="GO:0005634">
    <property type="term" value="C:nucleus"/>
    <property type="evidence" value="ECO:0000318"/>
    <property type="project" value="GO_Central"/>
</dbReference>
<evidence type="ECO:0000256" key="1">
    <source>
        <dbReference type="ARBA" id="ARBA00005562"/>
    </source>
</evidence>
<evidence type="ECO:0000313" key="6">
    <source>
        <dbReference type="Proteomes" id="UP000005239"/>
    </source>
</evidence>
<evidence type="ECO:0000256" key="3">
    <source>
        <dbReference type="RuleBase" id="RU004019"/>
    </source>
</evidence>
<keyword evidence="2 3" id="KW-0238">DNA-binding</keyword>
<sequence length="610" mass="68802">MLPPISGTFTGVAEEPSNDGRVLRNTRARRNRVQPYYRGDESRHRRSKLLQGVDSGGIEKARTRSKYSVAPQVLHRALEEQSKDGPEQPPHTAGADTKPTFWFFLLQQLMDPSRRDTIVWTGRGREFRIKDERRLIELWSVSQSRQELISKTSLRHHFGELYRRKRVQAVHAEHLHFVWNIEPSVYVDMTTDQLDHYIKQFSDIFSSYPTKKAQRPSEINTVPPEAEHTISIPSVTPTVSVPSVTRTVSVPSLAPTQRNGNHSMSDDSDPGQYRPVFRLPQPQQLQYQHSQLMTMEMEQGVEISYAGRWPGSVDSSSTVNDELKESGRASRNERYGEYDPAMELPVRILSTIRGGGVHDSCVEFSYSVCDRNMVFWFLLLKLLVDPTKRGIAAWTGRGREFKVMSEWALAEAWYAHTQRKGVEPNMDSVMRLLRACYKKRIIVPVKVTQRLYAFITEPAIHVGMTREQLDEYIGKYSLEAIPLGPTESLDLLSSHSGSEIGLAALVPQQSNSEPASSPSYLAMSPAECGANLFSEFAPLSTTVPSIVQPSAPSNSAYLLPDLFQNTAACQFQTNTVPNSFNATPYPFQELTSVNGKHGRPVHNFLSNYVD</sequence>
<proteinExistence type="inferred from homology"/>
<reference evidence="6" key="1">
    <citation type="journal article" date="2008" name="Nat. Genet.">
        <title>The Pristionchus pacificus genome provides a unique perspective on nematode lifestyle and parasitism.</title>
        <authorList>
            <person name="Dieterich C."/>
            <person name="Clifton S.W."/>
            <person name="Schuster L.N."/>
            <person name="Chinwalla A."/>
            <person name="Delehaunty K."/>
            <person name="Dinkelacker I."/>
            <person name="Fulton L."/>
            <person name="Fulton R."/>
            <person name="Godfrey J."/>
            <person name="Minx P."/>
            <person name="Mitreva M."/>
            <person name="Roeseler W."/>
            <person name="Tian H."/>
            <person name="Witte H."/>
            <person name="Yang S.P."/>
            <person name="Wilson R.K."/>
            <person name="Sommer R.J."/>
        </authorList>
    </citation>
    <scope>NUCLEOTIDE SEQUENCE [LARGE SCALE GENOMIC DNA]</scope>
    <source>
        <strain evidence="6">PS312</strain>
    </source>
</reference>
<keyword evidence="6" id="KW-1185">Reference proteome</keyword>
<dbReference type="Proteomes" id="UP000005239">
    <property type="component" value="Unassembled WGS sequence"/>
</dbReference>
<comment type="similarity">
    <text evidence="1 3">Belongs to the ETS family.</text>
</comment>
<name>A0A2A6C627_PRIPA</name>
<feature type="region of interest" description="Disordered" evidence="4">
    <location>
        <begin position="1"/>
        <end position="70"/>
    </location>
</feature>
<evidence type="ECO:0000256" key="2">
    <source>
        <dbReference type="ARBA" id="ARBA00023125"/>
    </source>
</evidence>
<gene>
    <name evidence="5" type="primary">WBGene00273035</name>
</gene>
<dbReference type="PROSITE" id="PS50061">
    <property type="entry name" value="ETS_DOMAIN_3"/>
    <property type="match status" value="2"/>
</dbReference>
<evidence type="ECO:0000313" key="5">
    <source>
        <dbReference type="EnsemblMetazoa" id="PPA34666.1"/>
    </source>
</evidence>
<dbReference type="Pfam" id="PF00178">
    <property type="entry name" value="Ets"/>
    <property type="match status" value="2"/>
</dbReference>
<dbReference type="AlphaFoldDB" id="A0A2A6C627"/>
<dbReference type="EnsemblMetazoa" id="PPA34666.1">
    <property type="protein sequence ID" value="PPA34666.1"/>
    <property type="gene ID" value="WBGene00273035"/>
</dbReference>
<dbReference type="SMART" id="SM00413">
    <property type="entry name" value="ETS"/>
    <property type="match status" value="1"/>
</dbReference>
<feature type="compositionally biased region" description="Basic and acidic residues" evidence="4">
    <location>
        <begin position="321"/>
        <end position="332"/>
    </location>
</feature>
<dbReference type="InterPro" id="IPR036390">
    <property type="entry name" value="WH_DNA-bd_sf"/>
</dbReference>
<dbReference type="SUPFAM" id="SSF46785">
    <property type="entry name" value="Winged helix' DNA-binding domain"/>
    <property type="match status" value="2"/>
</dbReference>